<evidence type="ECO:0000313" key="5">
    <source>
        <dbReference type="EMBL" id="QCB93664.1"/>
    </source>
</evidence>
<protein>
    <submittedName>
        <fullName evidence="5">Peptidylprolyl isomerase</fullName>
    </submittedName>
</protein>
<dbReference type="PANTHER" id="PTHR45625">
    <property type="entry name" value="PEPTIDYL-PROLYL CIS-TRANS ISOMERASE-RELATED"/>
    <property type="match status" value="1"/>
</dbReference>
<feature type="transmembrane region" description="Helical" evidence="3">
    <location>
        <begin position="67"/>
        <end position="88"/>
    </location>
</feature>
<evidence type="ECO:0000256" key="3">
    <source>
        <dbReference type="SAM" id="Phobius"/>
    </source>
</evidence>
<dbReference type="KEGG" id="celz:E5225_08890"/>
<dbReference type="CDD" id="cd00317">
    <property type="entry name" value="cyclophilin"/>
    <property type="match status" value="1"/>
</dbReference>
<gene>
    <name evidence="5" type="ORF">E5225_08890</name>
</gene>
<keyword evidence="3" id="KW-1133">Transmembrane helix</keyword>
<proteinExistence type="predicted"/>
<feature type="domain" description="PPIase cyclophilin-type" evidence="4">
    <location>
        <begin position="138"/>
        <end position="290"/>
    </location>
</feature>
<dbReference type="EMBL" id="CP039291">
    <property type="protein sequence ID" value="QCB93664.1"/>
    <property type="molecule type" value="Genomic_DNA"/>
</dbReference>
<dbReference type="Proteomes" id="UP000296469">
    <property type="component" value="Chromosome"/>
</dbReference>
<name>A0A4P7SLI2_9CELL</name>
<dbReference type="SUPFAM" id="SSF50891">
    <property type="entry name" value="Cyclophilin-like"/>
    <property type="match status" value="1"/>
</dbReference>
<dbReference type="InterPro" id="IPR002130">
    <property type="entry name" value="Cyclophilin-type_PPIase_dom"/>
</dbReference>
<dbReference type="Pfam" id="PF00160">
    <property type="entry name" value="Pro_isomerase"/>
    <property type="match status" value="1"/>
</dbReference>
<feature type="compositionally biased region" description="Gly residues" evidence="2">
    <location>
        <begin position="16"/>
        <end position="25"/>
    </location>
</feature>
<keyword evidence="5" id="KW-0413">Isomerase</keyword>
<evidence type="ECO:0000259" key="4">
    <source>
        <dbReference type="PROSITE" id="PS50072"/>
    </source>
</evidence>
<keyword evidence="3" id="KW-0472">Membrane</keyword>
<evidence type="ECO:0000256" key="1">
    <source>
        <dbReference type="ARBA" id="ARBA00002388"/>
    </source>
</evidence>
<organism evidence="5 6">
    <name type="scientific">Cellulomonas shaoxiangyii</name>
    <dbReference type="NCBI Taxonomy" id="2566013"/>
    <lineage>
        <taxon>Bacteria</taxon>
        <taxon>Bacillati</taxon>
        <taxon>Actinomycetota</taxon>
        <taxon>Actinomycetes</taxon>
        <taxon>Micrococcales</taxon>
        <taxon>Cellulomonadaceae</taxon>
        <taxon>Cellulomonas</taxon>
    </lineage>
</organism>
<reference evidence="5 6" key="1">
    <citation type="submission" date="2019-04" db="EMBL/GenBank/DDBJ databases">
        <title>Isolation and identification of Cellulomonas shaoxiangyii sp. Nov. isolated from feces of the Tibetan antelopes (Pantholops hodgsonii) in the Qinghai-Tibet plateau of China.</title>
        <authorList>
            <person name="Tian Z."/>
        </authorList>
    </citation>
    <scope>NUCLEOTIDE SEQUENCE [LARGE SCALE GENOMIC DNA]</scope>
    <source>
        <strain evidence="5 6">Z28</strain>
    </source>
</reference>
<comment type="function">
    <text evidence="1">PPIases accelerate the folding of proteins. It catalyzes the cis-trans isomerization of proline imidic peptide bonds in oligopeptides.</text>
</comment>
<dbReference type="PANTHER" id="PTHR45625:SF3">
    <property type="entry name" value="PEPTIDYL-PROLYL CIS-TRANS ISOMERASE B-RELATED"/>
    <property type="match status" value="1"/>
</dbReference>
<feature type="compositionally biased region" description="Low complexity" evidence="2">
    <location>
        <begin position="94"/>
        <end position="115"/>
    </location>
</feature>
<sequence length="291" mass="29829">MRSPRRAAPCLDCPGSGAGPDGGAATGPPARRRGVAVNSKREYERRRYEKWQARQAAADARRKRQRVIAASLVGALVIGTGVVAALTLTQDDAAPQTAETATTAPTPAPTYPARTGNGGVVPDAATAEGRTWTGTITTSAGPVEVELDGAAAPQAVANFVTLAAEGYFDGTLCHRLVPAGIFVLQCGDPTATGTGGPGYSWGPVENAPADDVYPAGTLAMARVGNDAQSMGSQFFLVYEDSTIPSDTAGGYTVFGRITSGLDVVQAIADAGTQPGSERPVQDVIIEGVEIQ</sequence>
<feature type="region of interest" description="Disordered" evidence="2">
    <location>
        <begin position="1"/>
        <end position="41"/>
    </location>
</feature>
<dbReference type="InterPro" id="IPR029000">
    <property type="entry name" value="Cyclophilin-like_dom_sf"/>
</dbReference>
<dbReference type="OrthoDB" id="5507614at2"/>
<feature type="region of interest" description="Disordered" evidence="2">
    <location>
        <begin position="94"/>
        <end position="118"/>
    </location>
</feature>
<evidence type="ECO:0000256" key="2">
    <source>
        <dbReference type="SAM" id="MobiDB-lite"/>
    </source>
</evidence>
<accession>A0A4P7SLI2</accession>
<evidence type="ECO:0000313" key="6">
    <source>
        <dbReference type="Proteomes" id="UP000296469"/>
    </source>
</evidence>
<dbReference type="InterPro" id="IPR044666">
    <property type="entry name" value="Cyclophilin_A-like"/>
</dbReference>
<dbReference type="GO" id="GO:0003755">
    <property type="term" value="F:peptidyl-prolyl cis-trans isomerase activity"/>
    <property type="evidence" value="ECO:0007669"/>
    <property type="project" value="InterPro"/>
</dbReference>
<dbReference type="PROSITE" id="PS50072">
    <property type="entry name" value="CSA_PPIASE_2"/>
    <property type="match status" value="1"/>
</dbReference>
<keyword evidence="6" id="KW-1185">Reference proteome</keyword>
<keyword evidence="3" id="KW-0812">Transmembrane</keyword>
<dbReference type="AlphaFoldDB" id="A0A4P7SLI2"/>
<dbReference type="Gene3D" id="2.40.100.10">
    <property type="entry name" value="Cyclophilin-like"/>
    <property type="match status" value="1"/>
</dbReference>